<sequence length="594" mass="63703">MKESSRNARTASALGPLLLLLGALLLSASQSAVAVTAPDAGTPLWASHCERWSSFERGIWENLLFWQESGISEELMGRAIEALGTEPGRTKRVGVAVAIVNGTLYVARSTPLSKTYAWWAHNLLVWVHVLRRLVARWGPALPDVELLLGADDDPSQDVSLPDGWVAGPPLPVMKHCRSTASADITIPTWHFYTLNATTNFFSRTHHFNQDHPWAQREHKAYGGGLLYHRSQAMAANRKHMETGIAPGDPFMVRERFADFLNKEVKSPHIVFDAGRPLERWAAYKMAIHIDGISCSSKVWQLMALGSLVLREQSNYKAFYDDGLHSFEHYVPFWRHRPREVVWAYDWATRHDAAAARIAAAGQAYVRDMLTSQGLECYWLLLLQQYSGLLRYTPGGQQGARRVGAAAAAAAGPEAAAGAGVAAVPTAGRQRRRGGRRLAGLDGDGVVVGKAARAEAAEKEAEAEAEEQEQKRPGAATSGGGRGGGPAASSSGSSASSNGSSSSSSSSSSSKRRQQQTATGAGDPPPPPPPAAVEAFYVPVDRWLALQEGSHGWRPGLAAGLSEELELLPLVPMAAAARAAAQELAAAANATALRP</sequence>
<keyword evidence="2" id="KW-0808">Transferase</keyword>
<evidence type="ECO:0000256" key="4">
    <source>
        <dbReference type="SAM" id="SignalP"/>
    </source>
</evidence>
<dbReference type="OrthoDB" id="541052at2759"/>
<accession>A0A835WHR6</accession>
<dbReference type="EMBL" id="JAEHOD010000021">
    <property type="protein sequence ID" value="KAG2447469.1"/>
    <property type="molecule type" value="Genomic_DNA"/>
</dbReference>
<keyword evidence="7" id="KW-1185">Reference proteome</keyword>
<comment type="similarity">
    <text evidence="1">Belongs to the glycosyltransferase 90 family.</text>
</comment>
<dbReference type="SMART" id="SM00672">
    <property type="entry name" value="CAP10"/>
    <property type="match status" value="1"/>
</dbReference>
<dbReference type="Pfam" id="PF05686">
    <property type="entry name" value="Glyco_transf_90"/>
    <property type="match status" value="1"/>
</dbReference>
<feature type="compositionally biased region" description="Low complexity" evidence="3">
    <location>
        <begin position="437"/>
        <end position="450"/>
    </location>
</feature>
<keyword evidence="4" id="KW-0732">Signal</keyword>
<evidence type="ECO:0000256" key="2">
    <source>
        <dbReference type="ARBA" id="ARBA00022679"/>
    </source>
</evidence>
<dbReference type="PANTHER" id="PTHR12203">
    <property type="entry name" value="KDEL LYS-ASP-GLU-LEU CONTAINING - RELATED"/>
    <property type="match status" value="1"/>
</dbReference>
<feature type="compositionally biased region" description="Gly residues" evidence="3">
    <location>
        <begin position="476"/>
        <end position="485"/>
    </location>
</feature>
<dbReference type="InterPro" id="IPR051091">
    <property type="entry name" value="O-Glucosyltr/Glycosyltrsf_90"/>
</dbReference>
<gene>
    <name evidence="6" type="ORF">HYH02_007397</name>
</gene>
<dbReference type="PANTHER" id="PTHR12203:SF35">
    <property type="entry name" value="PROTEIN O-GLUCOSYLTRANSFERASE 1"/>
    <property type="match status" value="1"/>
</dbReference>
<feature type="signal peptide" evidence="4">
    <location>
        <begin position="1"/>
        <end position="34"/>
    </location>
</feature>
<feature type="domain" description="Glycosyl transferase CAP10" evidence="5">
    <location>
        <begin position="140"/>
        <end position="392"/>
    </location>
</feature>
<feature type="region of interest" description="Disordered" evidence="3">
    <location>
        <begin position="416"/>
        <end position="533"/>
    </location>
</feature>
<feature type="compositionally biased region" description="Low complexity" evidence="3">
    <location>
        <begin position="486"/>
        <end position="508"/>
    </location>
</feature>
<dbReference type="AlphaFoldDB" id="A0A835WHR6"/>
<dbReference type="GO" id="GO:0016740">
    <property type="term" value="F:transferase activity"/>
    <property type="evidence" value="ECO:0007669"/>
    <property type="project" value="UniProtKB-KW"/>
</dbReference>
<feature type="compositionally biased region" description="Low complexity" evidence="3">
    <location>
        <begin position="416"/>
        <end position="427"/>
    </location>
</feature>
<dbReference type="InterPro" id="IPR006598">
    <property type="entry name" value="CAP10"/>
</dbReference>
<evidence type="ECO:0000259" key="5">
    <source>
        <dbReference type="SMART" id="SM00672"/>
    </source>
</evidence>
<comment type="caution">
    <text evidence="6">The sequence shown here is derived from an EMBL/GenBank/DDBJ whole genome shotgun (WGS) entry which is preliminary data.</text>
</comment>
<evidence type="ECO:0000313" key="7">
    <source>
        <dbReference type="Proteomes" id="UP000613740"/>
    </source>
</evidence>
<organism evidence="6 7">
    <name type="scientific">Chlamydomonas schloesseri</name>
    <dbReference type="NCBI Taxonomy" id="2026947"/>
    <lineage>
        <taxon>Eukaryota</taxon>
        <taxon>Viridiplantae</taxon>
        <taxon>Chlorophyta</taxon>
        <taxon>core chlorophytes</taxon>
        <taxon>Chlorophyceae</taxon>
        <taxon>CS clade</taxon>
        <taxon>Chlamydomonadales</taxon>
        <taxon>Chlamydomonadaceae</taxon>
        <taxon>Chlamydomonas</taxon>
    </lineage>
</organism>
<evidence type="ECO:0000256" key="3">
    <source>
        <dbReference type="SAM" id="MobiDB-lite"/>
    </source>
</evidence>
<name>A0A835WHR6_9CHLO</name>
<feature type="chain" id="PRO_5032439762" description="Glycosyl transferase CAP10 domain-containing protein" evidence="4">
    <location>
        <begin position="35"/>
        <end position="594"/>
    </location>
</feature>
<evidence type="ECO:0000256" key="1">
    <source>
        <dbReference type="ARBA" id="ARBA00010118"/>
    </source>
</evidence>
<reference evidence="6" key="1">
    <citation type="journal article" date="2020" name="bioRxiv">
        <title>Comparative genomics of Chlamydomonas.</title>
        <authorList>
            <person name="Craig R.J."/>
            <person name="Hasan A.R."/>
            <person name="Ness R.W."/>
            <person name="Keightley P.D."/>
        </authorList>
    </citation>
    <scope>NUCLEOTIDE SEQUENCE</scope>
    <source>
        <strain evidence="6">CCAP 11/173</strain>
    </source>
</reference>
<evidence type="ECO:0000313" key="6">
    <source>
        <dbReference type="EMBL" id="KAG2447469.1"/>
    </source>
</evidence>
<feature type="compositionally biased region" description="Basic and acidic residues" evidence="3">
    <location>
        <begin position="451"/>
        <end position="471"/>
    </location>
</feature>
<protein>
    <recommendedName>
        <fullName evidence="5">Glycosyl transferase CAP10 domain-containing protein</fullName>
    </recommendedName>
</protein>
<proteinExistence type="inferred from homology"/>
<dbReference type="Proteomes" id="UP000613740">
    <property type="component" value="Unassembled WGS sequence"/>
</dbReference>